<dbReference type="AlphaFoldDB" id="A0A0G0MYK2"/>
<dbReference type="Proteomes" id="UP000034799">
    <property type="component" value="Unassembled WGS sequence"/>
</dbReference>
<name>A0A0G0MYK2_9BACT</name>
<protein>
    <submittedName>
        <fullName evidence="1">Uncharacterized protein</fullName>
    </submittedName>
</protein>
<evidence type="ECO:0000313" key="2">
    <source>
        <dbReference type="Proteomes" id="UP000034799"/>
    </source>
</evidence>
<comment type="caution">
    <text evidence="1">The sequence shown here is derived from an EMBL/GenBank/DDBJ whole genome shotgun (WGS) entry which is preliminary data.</text>
</comment>
<proteinExistence type="predicted"/>
<accession>A0A0G0MYK2</accession>
<sequence length="122" mass="13958">MKRNLLIISGFVVLTFLGVLMALNREGIIKVFDFKKDCTPFNLLVDKEKDVIKITWETKDTCTGIVKFGDDIEDLKYWLTAESEKGMNQVEIDKGKYKDIRYFIIISNGELFGLDGKAVKVN</sequence>
<gene>
    <name evidence="1" type="ORF">UT34_C0002G0103</name>
</gene>
<reference evidence="1 2" key="1">
    <citation type="journal article" date="2015" name="Nature">
        <title>rRNA introns, odd ribosomes, and small enigmatic genomes across a large radiation of phyla.</title>
        <authorList>
            <person name="Brown C.T."/>
            <person name="Hug L.A."/>
            <person name="Thomas B.C."/>
            <person name="Sharon I."/>
            <person name="Castelle C.J."/>
            <person name="Singh A."/>
            <person name="Wilkins M.J."/>
            <person name="Williams K.H."/>
            <person name="Banfield J.F."/>
        </authorList>
    </citation>
    <scope>NUCLEOTIDE SEQUENCE [LARGE SCALE GENOMIC DNA]</scope>
</reference>
<organism evidence="1 2">
    <name type="scientific">candidate division WS6 bacterium GW2011_GWF2_39_15</name>
    <dbReference type="NCBI Taxonomy" id="1619100"/>
    <lineage>
        <taxon>Bacteria</taxon>
        <taxon>Candidatus Dojkabacteria</taxon>
    </lineage>
</organism>
<dbReference type="STRING" id="1619100.UT34_C0002G0103"/>
<evidence type="ECO:0000313" key="1">
    <source>
        <dbReference type="EMBL" id="KKR05596.1"/>
    </source>
</evidence>
<dbReference type="EMBL" id="LBWK01000002">
    <property type="protein sequence ID" value="KKR05596.1"/>
    <property type="molecule type" value="Genomic_DNA"/>
</dbReference>